<keyword evidence="3" id="KW-1185">Reference proteome</keyword>
<dbReference type="Proteomes" id="UP001153636">
    <property type="component" value="Chromosome 7"/>
</dbReference>
<evidence type="ECO:0000256" key="1">
    <source>
        <dbReference type="SAM" id="SignalP"/>
    </source>
</evidence>
<keyword evidence="1" id="KW-0732">Signal</keyword>
<evidence type="ECO:0000313" key="2">
    <source>
        <dbReference type="EMBL" id="CAH1112891.1"/>
    </source>
</evidence>
<accession>A0A9P0D5S5</accession>
<dbReference type="Gene3D" id="3.40.190.10">
    <property type="entry name" value="Periplasmic binding protein-like II"/>
    <property type="match status" value="1"/>
</dbReference>
<evidence type="ECO:0000313" key="3">
    <source>
        <dbReference type="Proteomes" id="UP001153636"/>
    </source>
</evidence>
<protein>
    <submittedName>
        <fullName evidence="2">Uncharacterized protein</fullName>
    </submittedName>
</protein>
<feature type="chain" id="PRO_5040116501" evidence="1">
    <location>
        <begin position="18"/>
        <end position="693"/>
    </location>
</feature>
<dbReference type="AlphaFoldDB" id="A0A9P0D5S5"/>
<dbReference type="PANTHER" id="PTHR10773">
    <property type="entry name" value="DNA-DIRECTED RNA POLYMERASES I, II, AND III SUBUNIT RPABC2"/>
    <property type="match status" value="1"/>
</dbReference>
<proteinExistence type="predicted"/>
<sequence length="693" mass="81596">MFLTLIAFLIVKQVVTNQQILIENKLEEISLNQCLTELISKNFPENLHVTVILPKLNAEINQVATELLSTIYLSQIRLVEIKSSNKEAQTFLRYIMTKEIRQNFIIFLDDDPEDDLNVDIYYWNPYSVRFIAVTLENNISLKKIDKIFNFLSKKFINNVILLTKNEINGDVFNIYNQKQNYKNCIVQSKTTRLLETCTFGNFSRNVKLFKARRHISKQQLKNCTIRAGVFVAPPYVKKYKNWNTIPLKQRFYGLEINLLKLITKKLNYKIQYVEHDIMGDVLSNFSTTGNFDNLLTDKVDIIIGVRNANSYKWVRIKKVRLEGASYVNSVGNEVPARQYGGDCRCRWKCTDKFTDDQKTSLIENFSKLSSKDAQDVYLQSRVKLEPVKRQRSRKNVFVRLFGITEKRLRHLTSLLQQGNIPKDMRGQQDNRYKMPESDCQEIRAHINKFPTKTARYSNSEVKYLSAELTIKAMYELFKEEHPDSRVSYFYYQKFFRQHFDLKFGRPQKDTCSKCEELITKKNSNELNPHAKRVAEAELEVHKRRSRKFYSKMKSMESLGRDDIAGISMDFMQNLPLPHIPVQEVFYYRQLWVNVFNIHHISAGNSMYYVYHEGQAKKGPDEVRHLHLFSDACGGQNRNHTLLRFLCALVQTKRFETINYYTPIRGHSFMPNDRNFGTLKRRIKRLDRVYVPKQ</sequence>
<dbReference type="PANTHER" id="PTHR10773:SF19">
    <property type="match status" value="1"/>
</dbReference>
<dbReference type="SUPFAM" id="SSF53850">
    <property type="entry name" value="Periplasmic binding protein-like II"/>
    <property type="match status" value="1"/>
</dbReference>
<reference evidence="2" key="1">
    <citation type="submission" date="2022-01" db="EMBL/GenBank/DDBJ databases">
        <authorList>
            <person name="King R."/>
        </authorList>
    </citation>
    <scope>NUCLEOTIDE SEQUENCE</scope>
</reference>
<feature type="signal peptide" evidence="1">
    <location>
        <begin position="1"/>
        <end position="17"/>
    </location>
</feature>
<organism evidence="2 3">
    <name type="scientific">Psylliodes chrysocephalus</name>
    <dbReference type="NCBI Taxonomy" id="3402493"/>
    <lineage>
        <taxon>Eukaryota</taxon>
        <taxon>Metazoa</taxon>
        <taxon>Ecdysozoa</taxon>
        <taxon>Arthropoda</taxon>
        <taxon>Hexapoda</taxon>
        <taxon>Insecta</taxon>
        <taxon>Pterygota</taxon>
        <taxon>Neoptera</taxon>
        <taxon>Endopterygota</taxon>
        <taxon>Coleoptera</taxon>
        <taxon>Polyphaga</taxon>
        <taxon>Cucujiformia</taxon>
        <taxon>Chrysomeloidea</taxon>
        <taxon>Chrysomelidae</taxon>
        <taxon>Galerucinae</taxon>
        <taxon>Alticini</taxon>
        <taxon>Psylliodes</taxon>
    </lineage>
</organism>
<gene>
    <name evidence="2" type="ORF">PSYICH_LOCUS13557</name>
</gene>
<dbReference type="EMBL" id="OV651819">
    <property type="protein sequence ID" value="CAH1112891.1"/>
    <property type="molecule type" value="Genomic_DNA"/>
</dbReference>
<name>A0A9P0D5S5_9CUCU</name>
<dbReference type="OrthoDB" id="7475343at2759"/>